<accession>A0A828Y3C6</accession>
<reference evidence="1" key="1">
    <citation type="submission" date="2012-10" db="EMBL/GenBank/DDBJ databases">
        <authorList>
            <person name="Harkins D.M."/>
            <person name="Durkin A.S."/>
            <person name="Brinkac L.M."/>
            <person name="Selengut J.D."/>
            <person name="Sanka R."/>
            <person name="DePew J."/>
            <person name="Purushe J."/>
            <person name="Picardeau M."/>
            <person name="Werts C."/>
            <person name="Goarant C."/>
            <person name="Vinetz J.M."/>
            <person name="Sutton G.G."/>
            <person name="Nelson W.C."/>
            <person name="Fouts D.E."/>
        </authorList>
    </citation>
    <scope>NUCLEOTIDE SEQUENCE [LARGE SCALE GENOMIC DNA]</scope>
    <source>
        <strain evidence="1">200802841</strain>
    </source>
</reference>
<dbReference type="AlphaFoldDB" id="A0A828Y3C6"/>
<comment type="caution">
    <text evidence="1">The sequence shown here is derived from an EMBL/GenBank/DDBJ whole genome shotgun (WGS) entry which is preliminary data.</text>
</comment>
<evidence type="ECO:0000313" key="1">
    <source>
        <dbReference type="EMBL" id="EKO49574.1"/>
    </source>
</evidence>
<sequence>MKLDTSGFEKKVLFTDFIKLSSINFHHQARFIKKYLG</sequence>
<protein>
    <submittedName>
        <fullName evidence="1">Uncharacterized protein</fullName>
    </submittedName>
</protein>
<dbReference type="EMBL" id="AKWH02000082">
    <property type="protein sequence ID" value="EKO49574.1"/>
    <property type="molecule type" value="Genomic_DNA"/>
</dbReference>
<proteinExistence type="predicted"/>
<name>A0A828Y3C6_9LEPT</name>
<evidence type="ECO:0000313" key="2">
    <source>
        <dbReference type="Proteomes" id="UP000006339"/>
    </source>
</evidence>
<keyword evidence="2" id="KW-1185">Reference proteome</keyword>
<organism evidence="1 2">
    <name type="scientific">Leptospira kirschneri str. 200802841</name>
    <dbReference type="NCBI Taxonomy" id="1193047"/>
    <lineage>
        <taxon>Bacteria</taxon>
        <taxon>Pseudomonadati</taxon>
        <taxon>Spirochaetota</taxon>
        <taxon>Spirochaetia</taxon>
        <taxon>Leptospirales</taxon>
        <taxon>Leptospiraceae</taxon>
        <taxon>Leptospira</taxon>
    </lineage>
</organism>
<gene>
    <name evidence="1" type="ORF">LEP1GSC131_0182</name>
</gene>
<dbReference type="Proteomes" id="UP000006339">
    <property type="component" value="Unassembled WGS sequence"/>
</dbReference>